<dbReference type="Gene3D" id="3.40.50.450">
    <property type="match status" value="1"/>
</dbReference>
<dbReference type="RefSeq" id="WP_231417021.1">
    <property type="nucleotide sequence ID" value="NZ_CP126446.1"/>
</dbReference>
<name>A0ABY8UTU4_9BACI</name>
<dbReference type="Pfam" id="PF05014">
    <property type="entry name" value="Nuc_deoxyrib_tr"/>
    <property type="match status" value="1"/>
</dbReference>
<protein>
    <submittedName>
        <fullName evidence="1">Nucleoside 2-deoxyribosyltransferase</fullName>
    </submittedName>
</protein>
<dbReference type="EMBL" id="CP126446">
    <property type="protein sequence ID" value="WIF96755.1"/>
    <property type="molecule type" value="Genomic_DNA"/>
</dbReference>
<dbReference type="Proteomes" id="UP001236652">
    <property type="component" value="Chromosome"/>
</dbReference>
<proteinExistence type="predicted"/>
<evidence type="ECO:0000313" key="1">
    <source>
        <dbReference type="EMBL" id="WIF96755.1"/>
    </source>
</evidence>
<organism evidence="1 2">
    <name type="scientific">Pontibacillus chungwhensis</name>
    <dbReference type="NCBI Taxonomy" id="265426"/>
    <lineage>
        <taxon>Bacteria</taxon>
        <taxon>Bacillati</taxon>
        <taxon>Bacillota</taxon>
        <taxon>Bacilli</taxon>
        <taxon>Bacillales</taxon>
        <taxon>Bacillaceae</taxon>
        <taxon>Pontibacillus</taxon>
    </lineage>
</organism>
<dbReference type="InterPro" id="IPR007710">
    <property type="entry name" value="Nucleoside_deoxyribTrfase"/>
</dbReference>
<accession>A0ABY8UTU4</accession>
<dbReference type="SUPFAM" id="SSF52309">
    <property type="entry name" value="N-(deoxy)ribosyltransferase-like"/>
    <property type="match status" value="1"/>
</dbReference>
<gene>
    <name evidence="1" type="ORF">QNI29_13460</name>
</gene>
<sequence>MNFYIGSGFQNKEQVQFVRDQLIQRGFIHTYDWTENERAASKEALVEIGQKEKDGVYEADLVVILLPGGKGTHIELGMALALNKTIILYAPNREVEDFTKTSTFYHLPEIQYSDSLDEVISKTIDLKRGE</sequence>
<evidence type="ECO:0000313" key="2">
    <source>
        <dbReference type="Proteomes" id="UP001236652"/>
    </source>
</evidence>
<reference evidence="1 2" key="1">
    <citation type="submission" date="2023-05" db="EMBL/GenBank/DDBJ databases">
        <title>Comparative genomics reveals the evidence of polycyclic aromatic hydrocarbons degradation in moderately halophilic genus Pontibacillus.</title>
        <authorList>
            <person name="Yang H."/>
            <person name="Qian Z."/>
        </authorList>
    </citation>
    <scope>NUCLEOTIDE SEQUENCE [LARGE SCALE GENOMIC DNA]</scope>
    <source>
        <strain evidence="2">HN14</strain>
    </source>
</reference>
<keyword evidence="2" id="KW-1185">Reference proteome</keyword>